<name>A0A0F7L6P9_9VIRU</name>
<protein>
    <recommendedName>
        <fullName evidence="3">Helix-turn-helix domain-containing protein</fullName>
    </recommendedName>
</protein>
<evidence type="ECO:0000313" key="2">
    <source>
        <dbReference type="EMBL" id="AKH47238.1"/>
    </source>
</evidence>
<feature type="region of interest" description="Disordered" evidence="1">
    <location>
        <begin position="103"/>
        <end position="157"/>
    </location>
</feature>
<evidence type="ECO:0000256" key="1">
    <source>
        <dbReference type="SAM" id="MobiDB-lite"/>
    </source>
</evidence>
<reference evidence="2" key="2">
    <citation type="submission" date="2015-03" db="EMBL/GenBank/DDBJ databases">
        <authorList>
            <person name="Chow C.-E.T."/>
            <person name="Winget D.M."/>
            <person name="White R.A.III."/>
            <person name="Hallam S.J."/>
            <person name="Suttle C.A."/>
        </authorList>
    </citation>
    <scope>NUCLEOTIDE SEQUENCE</scope>
    <source>
        <strain evidence="2">Anoxic2_5</strain>
    </source>
</reference>
<dbReference type="Pfam" id="PF13730">
    <property type="entry name" value="HTH_36"/>
    <property type="match status" value="1"/>
</dbReference>
<feature type="compositionally biased region" description="Basic and acidic residues" evidence="1">
    <location>
        <begin position="120"/>
        <end position="129"/>
    </location>
</feature>
<evidence type="ECO:0008006" key="3">
    <source>
        <dbReference type="Google" id="ProtNLM"/>
    </source>
</evidence>
<dbReference type="EMBL" id="KR029589">
    <property type="protein sequence ID" value="AKH47238.1"/>
    <property type="molecule type" value="Genomic_DNA"/>
</dbReference>
<dbReference type="Gene3D" id="1.10.10.10">
    <property type="entry name" value="Winged helix-like DNA-binding domain superfamily/Winged helix DNA-binding domain"/>
    <property type="match status" value="1"/>
</dbReference>
<organism evidence="2">
    <name type="scientific">uncultured marine virus</name>
    <dbReference type="NCBI Taxonomy" id="186617"/>
    <lineage>
        <taxon>Viruses</taxon>
        <taxon>environmental samples</taxon>
    </lineage>
</organism>
<dbReference type="InterPro" id="IPR036388">
    <property type="entry name" value="WH-like_DNA-bd_sf"/>
</dbReference>
<sequence length="349" mass="38083">MRHLLAAHQGGHMKPQSRTRTILRSGLTSTQRLVCVAIMDYADADDEAYPSASTVAHDTGLTDRTVRKAVKAMLGNGLTIIGYRSGCRVFRLDVASLPERCSAPSGTRFRPLRNEVPTPEPKDHSDRNEVPLTPEGGSDEASREASREASSGPKPHEEVFEVWRKWHPRATKLLAADATLIKARIRDSDVETCKLVAEWAHLAPAADHFRGNNDRKKKFLGIGTLYKAKLWSDRADNAHAWVEAGRPEGDAPQPADHKRDAEIWFSALLGLASKGKKPNRVESMLAMLGHDGAPSPKSLAAWAALDSIGRCTDLGHATTFEVHALRKTFISTYTAARCNGSATSPVEAT</sequence>
<proteinExistence type="predicted"/>
<reference evidence="2" key="1">
    <citation type="journal article" date="2015" name="Front. Microbiol.">
        <title>Combining genomic sequencing methods to explore viral diversity and reveal potential virus-host interactions.</title>
        <authorList>
            <person name="Chow C.E."/>
            <person name="Winget D.M."/>
            <person name="White R.A.III."/>
            <person name="Hallam S.J."/>
            <person name="Suttle C.A."/>
        </authorList>
    </citation>
    <scope>NUCLEOTIDE SEQUENCE</scope>
    <source>
        <strain evidence="2">Anoxic2_5</strain>
    </source>
</reference>
<accession>A0A0F7L6P9</accession>